<feature type="coiled-coil region" evidence="1">
    <location>
        <begin position="95"/>
        <end position="175"/>
    </location>
</feature>
<evidence type="ECO:0000256" key="2">
    <source>
        <dbReference type="SAM" id="MobiDB-lite"/>
    </source>
</evidence>
<feature type="region of interest" description="Disordered" evidence="2">
    <location>
        <begin position="1"/>
        <end position="34"/>
    </location>
</feature>
<accession>A0A6U3ZYL7</accession>
<name>A0A6U3ZYL7_9STRA</name>
<proteinExistence type="predicted"/>
<evidence type="ECO:0000256" key="1">
    <source>
        <dbReference type="SAM" id="Coils"/>
    </source>
</evidence>
<evidence type="ECO:0000313" key="3">
    <source>
        <dbReference type="EMBL" id="CAD9348699.1"/>
    </source>
</evidence>
<dbReference type="EMBL" id="HBGN01031845">
    <property type="protein sequence ID" value="CAD9348699.1"/>
    <property type="molecule type" value="Transcribed_RNA"/>
</dbReference>
<protein>
    <submittedName>
        <fullName evidence="3">Uncharacterized protein</fullName>
    </submittedName>
</protein>
<reference evidence="3" key="1">
    <citation type="submission" date="2021-01" db="EMBL/GenBank/DDBJ databases">
        <authorList>
            <person name="Corre E."/>
            <person name="Pelletier E."/>
            <person name="Niang G."/>
            <person name="Scheremetjew M."/>
            <person name="Finn R."/>
            <person name="Kale V."/>
            <person name="Holt S."/>
            <person name="Cochrane G."/>
            <person name="Meng A."/>
            <person name="Brown T."/>
            <person name="Cohen L."/>
        </authorList>
    </citation>
    <scope>NUCLEOTIDE SEQUENCE</scope>
    <source>
        <strain evidence="3">Pop2</strain>
    </source>
</reference>
<organism evidence="3">
    <name type="scientific">Ditylum brightwellii</name>
    <dbReference type="NCBI Taxonomy" id="49249"/>
    <lineage>
        <taxon>Eukaryota</taxon>
        <taxon>Sar</taxon>
        <taxon>Stramenopiles</taxon>
        <taxon>Ochrophyta</taxon>
        <taxon>Bacillariophyta</taxon>
        <taxon>Mediophyceae</taxon>
        <taxon>Lithodesmiophycidae</taxon>
        <taxon>Lithodesmiales</taxon>
        <taxon>Lithodesmiaceae</taxon>
        <taxon>Ditylum</taxon>
    </lineage>
</organism>
<dbReference type="AlphaFoldDB" id="A0A6U3ZYL7"/>
<keyword evidence="1" id="KW-0175">Coiled coil</keyword>
<sequence>MADIDPPMADPEAPEGLGQGYTPNLPPDPEPRTPLKAIKNSTPMEILAGGVAGVSVGTSLTAIILQGQNVVYVAGGLSCAMGPYAYWQQTRLTDIAALKETHEAVQREVDRLAAENERLHKNVEDLSNTVDRLEDVEQALDVITETQGQSVEAFAEQVEENREILNQMQKNLRANVLQNLLSVIIRSDTDQDFTIDESELDDLVRRIKRINGCVLNEDRFRKAILDNGGSLQAVMDVVKNLLSNDTDKDNEIFTLTEE</sequence>
<gene>
    <name evidence="3" type="ORF">DBRI1063_LOCUS20556</name>
</gene>